<dbReference type="STRING" id="1218493.JF76_16110"/>
<dbReference type="InterPro" id="IPR050957">
    <property type="entry name" value="BMP_lipoprotein"/>
</dbReference>
<dbReference type="Gene3D" id="3.40.50.2300">
    <property type="match status" value="2"/>
</dbReference>
<keyword evidence="3" id="KW-1003">Cell membrane</keyword>
<evidence type="ECO:0000256" key="1">
    <source>
        <dbReference type="ARBA" id="ARBA00004193"/>
    </source>
</evidence>
<comment type="similarity">
    <text evidence="2">Belongs to the BMP lipoprotein family.</text>
</comment>
<feature type="chain" id="PRO_5038376079" evidence="7">
    <location>
        <begin position="18"/>
        <end position="363"/>
    </location>
</feature>
<organism evidence="9 10">
    <name type="scientific">Lactobacillus kullabergensis</name>
    <dbReference type="NCBI Taxonomy" id="1218493"/>
    <lineage>
        <taxon>Bacteria</taxon>
        <taxon>Bacillati</taxon>
        <taxon>Bacillota</taxon>
        <taxon>Bacilli</taxon>
        <taxon>Lactobacillales</taxon>
        <taxon>Lactobacillaceae</taxon>
        <taxon>Lactobacillus</taxon>
    </lineage>
</organism>
<name>A0A0F4LAJ5_9LACO</name>
<dbReference type="Pfam" id="PF02608">
    <property type="entry name" value="Bmp"/>
    <property type="match status" value="1"/>
</dbReference>
<reference evidence="9 10" key="1">
    <citation type="submission" date="2014-12" db="EMBL/GenBank/DDBJ databases">
        <title>Comparative genomics of the lactic acid bacteria isolated from the honey bee gut.</title>
        <authorList>
            <person name="Ellegaard K.M."/>
            <person name="Tamarit D."/>
            <person name="Javelind E."/>
            <person name="Olofsson T."/>
            <person name="Andersson S.G."/>
            <person name="Vasquez A."/>
        </authorList>
    </citation>
    <scope>NUCLEOTIDE SEQUENCE [LARGE SCALE GENOMIC DNA]</scope>
    <source>
        <strain evidence="9 10">Biut2</strain>
    </source>
</reference>
<dbReference type="InterPro" id="IPR028082">
    <property type="entry name" value="Peripla_BP_I"/>
</dbReference>
<protein>
    <submittedName>
        <fullName evidence="9">Lipoprotein A-antigen</fullName>
    </submittedName>
</protein>
<comment type="caution">
    <text evidence="9">The sequence shown here is derived from an EMBL/GenBank/DDBJ whole genome shotgun (WGS) entry which is preliminary data.</text>
</comment>
<feature type="signal peptide" evidence="7">
    <location>
        <begin position="1"/>
        <end position="17"/>
    </location>
</feature>
<dbReference type="PROSITE" id="PS51257">
    <property type="entry name" value="PROKAR_LIPOPROTEIN"/>
    <property type="match status" value="1"/>
</dbReference>
<evidence type="ECO:0000256" key="2">
    <source>
        <dbReference type="ARBA" id="ARBA00008610"/>
    </source>
</evidence>
<accession>A0A0F4LAJ5</accession>
<proteinExistence type="inferred from homology"/>
<evidence type="ECO:0000256" key="3">
    <source>
        <dbReference type="ARBA" id="ARBA00022475"/>
    </source>
</evidence>
<dbReference type="HOGENOM" id="CLU_038813_0_0_9"/>
<evidence type="ECO:0000313" key="9">
    <source>
        <dbReference type="EMBL" id="KJY54586.1"/>
    </source>
</evidence>
<dbReference type="EMBL" id="JXBY01000025">
    <property type="protein sequence ID" value="KJY54586.1"/>
    <property type="molecule type" value="Genomic_DNA"/>
</dbReference>
<dbReference type="SUPFAM" id="SSF53822">
    <property type="entry name" value="Periplasmic binding protein-like I"/>
    <property type="match status" value="1"/>
</dbReference>
<evidence type="ECO:0000256" key="5">
    <source>
        <dbReference type="ARBA" id="ARBA00023136"/>
    </source>
</evidence>
<sequence length="363" mass="39019">MKSKFRKFFSISAVVVAAGLALTACSGKKQGGSSNSSSSAKHSIALITDTAGVNDNSFNQSAWQGFKEYGKDHSLSRGRNGYQYFQSGSAADFEPNFDQASKAGYQTIFGIGYSLKDAVKAAAKKNPKKNYVIVDEVIKGQKNVASANFKSEQASYLAGVVAATETKTNVIGFIGGAHGNIIDLFDAGFTKGVNDQAKKLHKKITLLNQYVGDFKSADKEKAIAQSMYAKKADIIFHASGLAGNGLFQEAKSINQTRTGAKKVWAIGVDSDQSHLGNYKTKDGKKDNFVLTSVITGVNVATRDISNRAYEGKFPGGQQLVYGLKTNGVSIKRGQISAKAWQYSRQARNEIIKGNIKVPIHPSK</sequence>
<evidence type="ECO:0000313" key="10">
    <source>
        <dbReference type="Proteomes" id="UP000033533"/>
    </source>
</evidence>
<dbReference type="Proteomes" id="UP000033533">
    <property type="component" value="Unassembled WGS sequence"/>
</dbReference>
<dbReference type="AlphaFoldDB" id="A0A0F4LAJ5"/>
<dbReference type="OrthoDB" id="9784230at2"/>
<dbReference type="PANTHER" id="PTHR34296">
    <property type="entry name" value="TRANSCRIPTIONAL ACTIVATOR PROTEIN MED"/>
    <property type="match status" value="1"/>
</dbReference>
<dbReference type="PATRIC" id="fig|1218493.3.peg.1685"/>
<evidence type="ECO:0000256" key="6">
    <source>
        <dbReference type="ARBA" id="ARBA00023288"/>
    </source>
</evidence>
<dbReference type="CDD" id="cd06354">
    <property type="entry name" value="PBP1_PrnA-like"/>
    <property type="match status" value="1"/>
</dbReference>
<evidence type="ECO:0000256" key="4">
    <source>
        <dbReference type="ARBA" id="ARBA00022729"/>
    </source>
</evidence>
<evidence type="ECO:0000259" key="8">
    <source>
        <dbReference type="Pfam" id="PF02608"/>
    </source>
</evidence>
<keyword evidence="5" id="KW-0472">Membrane</keyword>
<keyword evidence="4 7" id="KW-0732">Signal</keyword>
<evidence type="ECO:0000256" key="7">
    <source>
        <dbReference type="SAM" id="SignalP"/>
    </source>
</evidence>
<dbReference type="RefSeq" id="WP_045928588.1">
    <property type="nucleotide sequence ID" value="NZ_JBHSZS010000026.1"/>
</dbReference>
<comment type="subcellular location">
    <subcellularLocation>
        <location evidence="1">Cell membrane</location>
        <topology evidence="1">Lipid-anchor</topology>
    </subcellularLocation>
</comment>
<feature type="domain" description="ABC transporter substrate-binding protein PnrA-like" evidence="8">
    <location>
        <begin position="47"/>
        <end position="358"/>
    </location>
</feature>
<dbReference type="PANTHER" id="PTHR34296:SF2">
    <property type="entry name" value="ABC TRANSPORTER GUANOSINE-BINDING PROTEIN NUPN"/>
    <property type="match status" value="1"/>
</dbReference>
<dbReference type="InterPro" id="IPR003760">
    <property type="entry name" value="PnrA-like"/>
</dbReference>
<keyword evidence="6 9" id="KW-0449">Lipoprotein</keyword>
<gene>
    <name evidence="9" type="primary">bmpA1</name>
    <name evidence="9" type="ORF">JF76_16110</name>
</gene>
<dbReference type="GO" id="GO:0005886">
    <property type="term" value="C:plasma membrane"/>
    <property type="evidence" value="ECO:0007669"/>
    <property type="project" value="UniProtKB-SubCell"/>
</dbReference>